<keyword evidence="2" id="KW-1185">Reference proteome</keyword>
<reference evidence="1 2" key="1">
    <citation type="submission" date="2021-03" db="EMBL/GenBank/DDBJ databases">
        <title>Whole genome shotgun sequence of Actinoplanes toevensis NBRC 105298.</title>
        <authorList>
            <person name="Komaki H."/>
            <person name="Tamura T."/>
        </authorList>
    </citation>
    <scope>NUCLEOTIDE SEQUENCE [LARGE SCALE GENOMIC DNA]</scope>
    <source>
        <strain evidence="1 2">NBRC 105298</strain>
    </source>
</reference>
<dbReference type="Proteomes" id="UP000677082">
    <property type="component" value="Unassembled WGS sequence"/>
</dbReference>
<evidence type="ECO:0000313" key="2">
    <source>
        <dbReference type="Proteomes" id="UP000677082"/>
    </source>
</evidence>
<sequence>MFQSACPGCTTHRAVADTGHVGELCGMCAAGRTWESLSPEAQHAIDAATRRGPIAGLLAMRELTPPILLPHAADLLALRKREIARPVGRHT</sequence>
<dbReference type="RefSeq" id="WP_213010959.1">
    <property type="nucleotide sequence ID" value="NZ_BOQN01000090.1"/>
</dbReference>
<accession>A0A919THE5</accession>
<gene>
    <name evidence="1" type="ORF">Ato02nite_070250</name>
</gene>
<dbReference type="EMBL" id="BOQN01000090">
    <property type="protein sequence ID" value="GIM95232.1"/>
    <property type="molecule type" value="Genomic_DNA"/>
</dbReference>
<protein>
    <submittedName>
        <fullName evidence="1">Uncharacterized protein</fullName>
    </submittedName>
</protein>
<comment type="caution">
    <text evidence="1">The sequence shown here is derived from an EMBL/GenBank/DDBJ whole genome shotgun (WGS) entry which is preliminary data.</text>
</comment>
<name>A0A919THE5_9ACTN</name>
<dbReference type="AlphaFoldDB" id="A0A919THE5"/>
<proteinExistence type="predicted"/>
<organism evidence="1 2">
    <name type="scientific">Paractinoplanes toevensis</name>
    <dbReference type="NCBI Taxonomy" id="571911"/>
    <lineage>
        <taxon>Bacteria</taxon>
        <taxon>Bacillati</taxon>
        <taxon>Actinomycetota</taxon>
        <taxon>Actinomycetes</taxon>
        <taxon>Micromonosporales</taxon>
        <taxon>Micromonosporaceae</taxon>
        <taxon>Paractinoplanes</taxon>
    </lineage>
</organism>
<evidence type="ECO:0000313" key="1">
    <source>
        <dbReference type="EMBL" id="GIM95232.1"/>
    </source>
</evidence>